<dbReference type="Proteomes" id="UP001595629">
    <property type="component" value="Unassembled WGS sequence"/>
</dbReference>
<keyword evidence="3" id="KW-1185">Reference proteome</keyword>
<evidence type="ECO:0000256" key="1">
    <source>
        <dbReference type="SAM" id="SignalP"/>
    </source>
</evidence>
<reference evidence="3" key="1">
    <citation type="journal article" date="2019" name="Int. J. Syst. Evol. Microbiol.">
        <title>The Global Catalogue of Microorganisms (GCM) 10K type strain sequencing project: providing services to taxonomists for standard genome sequencing and annotation.</title>
        <authorList>
            <consortium name="The Broad Institute Genomics Platform"/>
            <consortium name="The Broad Institute Genome Sequencing Center for Infectious Disease"/>
            <person name="Wu L."/>
            <person name="Ma J."/>
        </authorList>
    </citation>
    <scope>NUCLEOTIDE SEQUENCE [LARGE SCALE GENOMIC DNA]</scope>
    <source>
        <strain evidence="3">KCTC 42911</strain>
    </source>
</reference>
<gene>
    <name evidence="2" type="ORF">ACFORG_21485</name>
</gene>
<protein>
    <recommendedName>
        <fullName evidence="4">PRC-barrel domain-containing protein</fullName>
    </recommendedName>
</protein>
<evidence type="ECO:0000313" key="3">
    <source>
        <dbReference type="Proteomes" id="UP001595629"/>
    </source>
</evidence>
<keyword evidence="1" id="KW-0732">Signal</keyword>
<feature type="chain" id="PRO_5047145608" description="PRC-barrel domain-containing protein" evidence="1">
    <location>
        <begin position="21"/>
        <end position="132"/>
    </location>
</feature>
<dbReference type="EMBL" id="JBHRXI010000049">
    <property type="protein sequence ID" value="MFC3616324.1"/>
    <property type="molecule type" value="Genomic_DNA"/>
</dbReference>
<accession>A0ABV7TNI8</accession>
<evidence type="ECO:0008006" key="4">
    <source>
        <dbReference type="Google" id="ProtNLM"/>
    </source>
</evidence>
<dbReference type="RefSeq" id="WP_386737636.1">
    <property type="nucleotide sequence ID" value="NZ_JBHRXI010000049.1"/>
</dbReference>
<proteinExistence type="predicted"/>
<sequence length="132" mass="13992">MKRIFATAAALALATTSASALVLTESATRGDADETFLEENVEFVGNPVYDSTGMKIGNVTKVDANAAGDRRIHVMFDEGAVDGVAGWIFALDEMWESGGSIELTWSADAISTYLLSHAADKTAPDYNVVVVD</sequence>
<feature type="signal peptide" evidence="1">
    <location>
        <begin position="1"/>
        <end position="20"/>
    </location>
</feature>
<comment type="caution">
    <text evidence="2">The sequence shown here is derived from an EMBL/GenBank/DDBJ whole genome shotgun (WGS) entry which is preliminary data.</text>
</comment>
<evidence type="ECO:0000313" key="2">
    <source>
        <dbReference type="EMBL" id="MFC3616324.1"/>
    </source>
</evidence>
<name>A0ABV7TNI8_9RHOB</name>
<organism evidence="2 3">
    <name type="scientific">Lutimaribacter marinistellae</name>
    <dbReference type="NCBI Taxonomy" id="1820329"/>
    <lineage>
        <taxon>Bacteria</taxon>
        <taxon>Pseudomonadati</taxon>
        <taxon>Pseudomonadota</taxon>
        <taxon>Alphaproteobacteria</taxon>
        <taxon>Rhodobacterales</taxon>
        <taxon>Roseobacteraceae</taxon>
        <taxon>Lutimaribacter</taxon>
    </lineage>
</organism>